<keyword evidence="2" id="KW-1003">Cell membrane</keyword>
<evidence type="ECO:0000256" key="4">
    <source>
        <dbReference type="ARBA" id="ARBA00022989"/>
    </source>
</evidence>
<feature type="transmembrane region" description="Helical" evidence="7">
    <location>
        <begin position="217"/>
        <end position="237"/>
    </location>
</feature>
<dbReference type="EMBL" id="OBQI01000003">
    <property type="protein sequence ID" value="SOC49683.1"/>
    <property type="molecule type" value="Genomic_DNA"/>
</dbReference>
<feature type="transmembrane region" description="Helical" evidence="7">
    <location>
        <begin position="142"/>
        <end position="164"/>
    </location>
</feature>
<dbReference type="NCBIfam" id="TIGR00765">
    <property type="entry name" value="yihY_not_rbn"/>
    <property type="match status" value="1"/>
</dbReference>
<dbReference type="InterPro" id="IPR017039">
    <property type="entry name" value="Virul_fac_BrkB"/>
</dbReference>
<keyword evidence="9" id="KW-1185">Reference proteome</keyword>
<feature type="transmembrane region" description="Helical" evidence="7">
    <location>
        <begin position="283"/>
        <end position="307"/>
    </location>
</feature>
<dbReference type="PIRSF" id="PIRSF035875">
    <property type="entry name" value="RNase_BN"/>
    <property type="match status" value="1"/>
</dbReference>
<comment type="subcellular location">
    <subcellularLocation>
        <location evidence="1">Cell membrane</location>
        <topology evidence="1">Multi-pass membrane protein</topology>
    </subcellularLocation>
</comment>
<evidence type="ECO:0000313" key="9">
    <source>
        <dbReference type="Proteomes" id="UP000219435"/>
    </source>
</evidence>
<dbReference type="Pfam" id="PF03631">
    <property type="entry name" value="Virul_fac_BrkB"/>
    <property type="match status" value="1"/>
</dbReference>
<keyword evidence="4 7" id="KW-1133">Transmembrane helix</keyword>
<keyword evidence="5 7" id="KW-0472">Membrane</keyword>
<dbReference type="AlphaFoldDB" id="A0A285V6P0"/>
<feature type="transmembrane region" description="Helical" evidence="7">
    <location>
        <begin position="65"/>
        <end position="94"/>
    </location>
</feature>
<gene>
    <name evidence="8" type="ORF">SAMN05660748_2415</name>
</gene>
<organism evidence="8 9">
    <name type="scientific">Blastococcus aggregatus</name>
    <dbReference type="NCBI Taxonomy" id="38502"/>
    <lineage>
        <taxon>Bacteria</taxon>
        <taxon>Bacillati</taxon>
        <taxon>Actinomycetota</taxon>
        <taxon>Actinomycetes</taxon>
        <taxon>Geodermatophilales</taxon>
        <taxon>Geodermatophilaceae</taxon>
        <taxon>Blastococcus</taxon>
    </lineage>
</organism>
<protein>
    <submittedName>
        <fullName evidence="8">Membrane protein</fullName>
    </submittedName>
</protein>
<evidence type="ECO:0000313" key="8">
    <source>
        <dbReference type="EMBL" id="SOC49683.1"/>
    </source>
</evidence>
<dbReference type="GO" id="GO:0005886">
    <property type="term" value="C:plasma membrane"/>
    <property type="evidence" value="ECO:0007669"/>
    <property type="project" value="UniProtKB-SubCell"/>
</dbReference>
<evidence type="ECO:0000256" key="2">
    <source>
        <dbReference type="ARBA" id="ARBA00022475"/>
    </source>
</evidence>
<evidence type="ECO:0000256" key="6">
    <source>
        <dbReference type="SAM" id="MobiDB-lite"/>
    </source>
</evidence>
<sequence>MGRVAGRPRGQYPDMARALPGKAGPRTAGRASGHGHDAHAPHRIPVRGWLQVLSRAARHVLDDRLMALAAAVSFFAILSIAPLLVTALSVYGAVNTPDQALDQLSSVAEVLPPELEPLVAEQLTTITTASTQVLTWRGLSGLAAALVTATTAATYLIDALTLAYSETESRSFLRRTGLAVTFVLGGALVLGGVIAGTGALSRQLDRLPDPLRPLAPALLWLALAVALALVLAVLYRFAPDRERARWRWISGGAAFATALWLATSVALFAYVQSLGSYETTYGSLGGVAISMFWLWLSVFLVIVGATVNAESERQTARDSTVGPERPPGERGAVVADSVPPHPGERSG</sequence>
<dbReference type="PANTHER" id="PTHR30213:SF0">
    <property type="entry name" value="UPF0761 MEMBRANE PROTEIN YIHY"/>
    <property type="match status" value="1"/>
</dbReference>
<evidence type="ECO:0000256" key="7">
    <source>
        <dbReference type="SAM" id="Phobius"/>
    </source>
</evidence>
<feature type="region of interest" description="Disordered" evidence="6">
    <location>
        <begin position="1"/>
        <end position="40"/>
    </location>
</feature>
<name>A0A285V6P0_9ACTN</name>
<dbReference type="PANTHER" id="PTHR30213">
    <property type="entry name" value="INNER MEMBRANE PROTEIN YHJD"/>
    <property type="match status" value="1"/>
</dbReference>
<evidence type="ECO:0000256" key="3">
    <source>
        <dbReference type="ARBA" id="ARBA00022692"/>
    </source>
</evidence>
<evidence type="ECO:0000256" key="1">
    <source>
        <dbReference type="ARBA" id="ARBA00004651"/>
    </source>
</evidence>
<dbReference type="Proteomes" id="UP000219435">
    <property type="component" value="Unassembled WGS sequence"/>
</dbReference>
<feature type="transmembrane region" description="Helical" evidence="7">
    <location>
        <begin position="176"/>
        <end position="197"/>
    </location>
</feature>
<keyword evidence="3 7" id="KW-0812">Transmembrane</keyword>
<feature type="transmembrane region" description="Helical" evidence="7">
    <location>
        <begin position="249"/>
        <end position="271"/>
    </location>
</feature>
<accession>A0A285V6P0</accession>
<evidence type="ECO:0000256" key="5">
    <source>
        <dbReference type="ARBA" id="ARBA00023136"/>
    </source>
</evidence>
<feature type="region of interest" description="Disordered" evidence="6">
    <location>
        <begin position="312"/>
        <end position="347"/>
    </location>
</feature>
<reference evidence="9" key="1">
    <citation type="submission" date="2017-08" db="EMBL/GenBank/DDBJ databases">
        <authorList>
            <person name="Varghese N."/>
            <person name="Submissions S."/>
        </authorList>
    </citation>
    <scope>NUCLEOTIDE SEQUENCE [LARGE SCALE GENOMIC DNA]</scope>
    <source>
        <strain evidence="9">DSM 4725</strain>
    </source>
</reference>
<proteinExistence type="predicted"/>